<feature type="region of interest" description="Disordered" evidence="2">
    <location>
        <begin position="234"/>
        <end position="263"/>
    </location>
</feature>
<evidence type="ECO:0000256" key="1">
    <source>
        <dbReference type="ARBA" id="ARBA00006974"/>
    </source>
</evidence>
<dbReference type="PANTHER" id="PTHR31374">
    <property type="entry name" value="AUXIN-INDUCED PROTEIN-LIKE-RELATED"/>
    <property type="match status" value="1"/>
</dbReference>
<evidence type="ECO:0000313" key="3">
    <source>
        <dbReference type="EMBL" id="RWR81898.1"/>
    </source>
</evidence>
<dbReference type="Pfam" id="PF02519">
    <property type="entry name" value="Auxin_inducible"/>
    <property type="match status" value="4"/>
</dbReference>
<reference evidence="3 4" key="1">
    <citation type="journal article" date="2019" name="Nat. Plants">
        <title>Stout camphor tree genome fills gaps in understanding of flowering plant genome evolution.</title>
        <authorList>
            <person name="Chaw S.M."/>
            <person name="Liu Y.C."/>
            <person name="Wu Y.W."/>
            <person name="Wang H.Y."/>
            <person name="Lin C.I."/>
            <person name="Wu C.S."/>
            <person name="Ke H.M."/>
            <person name="Chang L.Y."/>
            <person name="Hsu C.Y."/>
            <person name="Yang H.T."/>
            <person name="Sudianto E."/>
            <person name="Hsu M.H."/>
            <person name="Wu K.P."/>
            <person name="Wang L.N."/>
            <person name="Leebens-Mack J.H."/>
            <person name="Tsai I.J."/>
        </authorList>
    </citation>
    <scope>NUCLEOTIDE SEQUENCE [LARGE SCALE GENOMIC DNA]</scope>
    <source>
        <strain evidence="4">cv. Chaw 1501</strain>
        <tissue evidence="3">Young leaves</tissue>
    </source>
</reference>
<proteinExistence type="inferred from homology"/>
<dbReference type="PANTHER" id="PTHR31374:SF198">
    <property type="entry name" value="AUXIN-RESPONSIVE PROTEIN SAUR72"/>
    <property type="match status" value="1"/>
</dbReference>
<name>A0A443NTR0_9MAGN</name>
<dbReference type="GO" id="GO:0009733">
    <property type="term" value="P:response to auxin"/>
    <property type="evidence" value="ECO:0007669"/>
    <property type="project" value="InterPro"/>
</dbReference>
<dbReference type="Proteomes" id="UP000283530">
    <property type="component" value="Unassembled WGS sequence"/>
</dbReference>
<feature type="region of interest" description="Disordered" evidence="2">
    <location>
        <begin position="24"/>
        <end position="47"/>
    </location>
</feature>
<evidence type="ECO:0000256" key="2">
    <source>
        <dbReference type="SAM" id="MobiDB-lite"/>
    </source>
</evidence>
<accession>A0A443NTR0</accession>
<comment type="similarity">
    <text evidence="1">Belongs to the ARG7 family.</text>
</comment>
<comment type="caution">
    <text evidence="3">The sequence shown here is derived from an EMBL/GenBank/DDBJ whole genome shotgun (WGS) entry which is preliminary data.</text>
</comment>
<dbReference type="InterPro" id="IPR003676">
    <property type="entry name" value="SAUR_fam"/>
</dbReference>
<dbReference type="EMBL" id="QPKB01000004">
    <property type="protein sequence ID" value="RWR81898.1"/>
    <property type="molecule type" value="Genomic_DNA"/>
</dbReference>
<keyword evidence="4" id="KW-1185">Reference proteome</keyword>
<dbReference type="OrthoDB" id="838391at2759"/>
<organism evidence="3 4">
    <name type="scientific">Cinnamomum micranthum f. kanehirae</name>
    <dbReference type="NCBI Taxonomy" id="337451"/>
    <lineage>
        <taxon>Eukaryota</taxon>
        <taxon>Viridiplantae</taxon>
        <taxon>Streptophyta</taxon>
        <taxon>Embryophyta</taxon>
        <taxon>Tracheophyta</taxon>
        <taxon>Spermatophyta</taxon>
        <taxon>Magnoliopsida</taxon>
        <taxon>Magnoliidae</taxon>
        <taxon>Laurales</taxon>
        <taxon>Lauraceae</taxon>
        <taxon>Cinnamomum</taxon>
    </lineage>
</organism>
<gene>
    <name evidence="3" type="ORF">CKAN_01060200</name>
</gene>
<sequence length="426" mass="49323">MKQLLQSLSRVSNRSYYFLLRSDSSSPRVSTNKTRRSNSKVMKMGRSGQVPEGHLPVYVGEEMERFVVKAKLLNHPMFKELLNQSEREYGYQQQGVLRIPCRVSVFEQHLLRCLSRVSNRSHYFLLGSDSSSPRGHTKIHRSSSKLMKVGRSGQVPEGHLPVYVGEEKERFVVSFKLLNHPMFLELLNRSANEYGYEQQGVLRIPCNVSVFQQHLLRCLSRVCNRSHYFLLGSDSSSPRGPTKSHRSSSKLMKVGRSGQVLRRPPPSFREEKERFVVSAKLLNHPMFLELLNQSANEYGYEQQGVLRIPFRVSVFQQVLVSCLRPLWLLPSWLRFLLYTWINEQNTQIQPKLTKVGCSRKVPGGHLPVYVGEEMKRFVVKAKLLNHPMFKELLNQSANEYGYEQQGVLRFPCRVSVFEQVLEKLRH</sequence>
<protein>
    <submittedName>
        <fullName evidence="3">Auxin-responsive protein SAUR71-like protein</fullName>
    </submittedName>
</protein>
<evidence type="ECO:0000313" key="4">
    <source>
        <dbReference type="Proteomes" id="UP000283530"/>
    </source>
</evidence>
<dbReference type="AlphaFoldDB" id="A0A443NTR0"/>